<dbReference type="Proteomes" id="UP000660262">
    <property type="component" value="Unassembled WGS sequence"/>
</dbReference>
<comment type="caution">
    <text evidence="1">The sequence shown here is derived from an EMBL/GenBank/DDBJ whole genome shotgun (WGS) entry which is preliminary data.</text>
</comment>
<accession>A0A830HK42</accession>
<evidence type="ECO:0000313" key="1">
    <source>
        <dbReference type="EMBL" id="GHP06963.1"/>
    </source>
</evidence>
<keyword evidence="2" id="KW-1185">Reference proteome</keyword>
<dbReference type="AlphaFoldDB" id="A0A830HK42"/>
<protein>
    <submittedName>
        <fullName evidence="1">Uncharacterized protein</fullName>
    </submittedName>
</protein>
<organism evidence="1 2">
    <name type="scientific">Pycnococcus provasolii</name>
    <dbReference type="NCBI Taxonomy" id="41880"/>
    <lineage>
        <taxon>Eukaryota</taxon>
        <taxon>Viridiplantae</taxon>
        <taxon>Chlorophyta</taxon>
        <taxon>Pseudoscourfieldiophyceae</taxon>
        <taxon>Pseudoscourfieldiales</taxon>
        <taxon>Pycnococcaceae</taxon>
        <taxon>Pycnococcus</taxon>
    </lineage>
</organism>
<dbReference type="EMBL" id="BNJQ01000014">
    <property type="protein sequence ID" value="GHP06963.1"/>
    <property type="molecule type" value="Genomic_DNA"/>
</dbReference>
<name>A0A830HK42_9CHLO</name>
<sequence length="69" mass="7468">MPAFAAKMLAQPKVAKTVKPVRAQNRRAVFAPLIALPLVAAGSAMAASSEKWDGGDKKWNYCETYGRCK</sequence>
<reference evidence="1" key="1">
    <citation type="submission" date="2020-10" db="EMBL/GenBank/DDBJ databases">
        <title>Unveiling of a novel bifunctional photoreceptor, Dualchrome1, isolated from a cosmopolitan green alga.</title>
        <authorList>
            <person name="Suzuki S."/>
            <person name="Kawachi M."/>
        </authorList>
    </citation>
    <scope>NUCLEOTIDE SEQUENCE</scope>
    <source>
        <strain evidence="1">NIES 2893</strain>
    </source>
</reference>
<gene>
    <name evidence="1" type="ORF">PPROV_000570700</name>
</gene>
<evidence type="ECO:0000313" key="2">
    <source>
        <dbReference type="Proteomes" id="UP000660262"/>
    </source>
</evidence>
<proteinExistence type="predicted"/>